<evidence type="ECO:0000313" key="2">
    <source>
        <dbReference type="Proteomes" id="UP000765509"/>
    </source>
</evidence>
<reference evidence="1" key="1">
    <citation type="submission" date="2021-03" db="EMBL/GenBank/DDBJ databases">
        <title>Draft genome sequence of rust myrtle Austropuccinia psidii MF-1, a brazilian biotype.</title>
        <authorList>
            <person name="Quecine M.C."/>
            <person name="Pachon D.M.R."/>
            <person name="Bonatelli M.L."/>
            <person name="Correr F.H."/>
            <person name="Franceschini L.M."/>
            <person name="Leite T.F."/>
            <person name="Margarido G.R.A."/>
            <person name="Almeida C.A."/>
            <person name="Ferrarezi J.A."/>
            <person name="Labate C.A."/>
        </authorList>
    </citation>
    <scope>NUCLEOTIDE SEQUENCE</scope>
    <source>
        <strain evidence="1">MF-1</strain>
    </source>
</reference>
<dbReference type="EMBL" id="AVOT02014274">
    <property type="protein sequence ID" value="MBW0497597.1"/>
    <property type="molecule type" value="Genomic_DNA"/>
</dbReference>
<dbReference type="AlphaFoldDB" id="A0A9Q3DCF2"/>
<organism evidence="1 2">
    <name type="scientific">Austropuccinia psidii MF-1</name>
    <dbReference type="NCBI Taxonomy" id="1389203"/>
    <lineage>
        <taxon>Eukaryota</taxon>
        <taxon>Fungi</taxon>
        <taxon>Dikarya</taxon>
        <taxon>Basidiomycota</taxon>
        <taxon>Pucciniomycotina</taxon>
        <taxon>Pucciniomycetes</taxon>
        <taxon>Pucciniales</taxon>
        <taxon>Sphaerophragmiaceae</taxon>
        <taxon>Austropuccinia</taxon>
    </lineage>
</organism>
<dbReference type="Proteomes" id="UP000765509">
    <property type="component" value="Unassembled WGS sequence"/>
</dbReference>
<comment type="caution">
    <text evidence="1">The sequence shown here is derived from an EMBL/GenBank/DDBJ whole genome shotgun (WGS) entry which is preliminary data.</text>
</comment>
<gene>
    <name evidence="1" type="ORF">O181_037312</name>
</gene>
<evidence type="ECO:0000313" key="1">
    <source>
        <dbReference type="EMBL" id="MBW0497597.1"/>
    </source>
</evidence>
<keyword evidence="2" id="KW-1185">Reference proteome</keyword>
<protein>
    <submittedName>
        <fullName evidence="1">Uncharacterized protein</fullName>
    </submittedName>
</protein>
<dbReference type="OrthoDB" id="74300at2759"/>
<accession>A0A9Q3DCF2</accession>
<proteinExistence type="predicted"/>
<name>A0A9Q3DCF2_9BASI</name>
<sequence>MGQKSQGTLFKIGDLVLVSTLSFNNLKLPKKLKYSFAGPFMRRVLHGPNAVQLELTGELMKRHPAFPVSLRKSYTSSDKKLFLLRNEPPVEIHPLEGEERKIVKDLQERRTRNIKEKEYILKNRNPAQEDKWLLETYITNCEKYLRSFRHERIPKG</sequence>